<protein>
    <submittedName>
        <fullName evidence="4">GNAT family N-acetyltransferase</fullName>
        <ecNumber evidence="4">2.3.1.-</ecNumber>
    </submittedName>
</protein>
<dbReference type="CDD" id="cd04301">
    <property type="entry name" value="NAT_SF"/>
    <property type="match status" value="1"/>
</dbReference>
<dbReference type="GO" id="GO:0016746">
    <property type="term" value="F:acyltransferase activity"/>
    <property type="evidence" value="ECO:0007669"/>
    <property type="project" value="UniProtKB-KW"/>
</dbReference>
<gene>
    <name evidence="4" type="ORF">M1843_07520</name>
</gene>
<dbReference type="RefSeq" id="WP_416343433.1">
    <property type="nucleotide sequence ID" value="NZ_JALQCY010000002.1"/>
</dbReference>
<accession>A0ABT0J281</accession>
<name>A0ABT0J281_9MICO</name>
<evidence type="ECO:0000256" key="1">
    <source>
        <dbReference type="ARBA" id="ARBA00022679"/>
    </source>
</evidence>
<dbReference type="InterPro" id="IPR016181">
    <property type="entry name" value="Acyl_CoA_acyltransferase"/>
</dbReference>
<organism evidence="4 5">
    <name type="scientific">Isoptericola peretonis</name>
    <dbReference type="NCBI Taxonomy" id="2918523"/>
    <lineage>
        <taxon>Bacteria</taxon>
        <taxon>Bacillati</taxon>
        <taxon>Actinomycetota</taxon>
        <taxon>Actinomycetes</taxon>
        <taxon>Micrococcales</taxon>
        <taxon>Promicromonosporaceae</taxon>
        <taxon>Isoptericola</taxon>
    </lineage>
</organism>
<dbReference type="EMBL" id="JALQCY010000002">
    <property type="protein sequence ID" value="MCK9793590.1"/>
    <property type="molecule type" value="Genomic_DNA"/>
</dbReference>
<evidence type="ECO:0000259" key="3">
    <source>
        <dbReference type="PROSITE" id="PS51186"/>
    </source>
</evidence>
<evidence type="ECO:0000256" key="2">
    <source>
        <dbReference type="ARBA" id="ARBA00023315"/>
    </source>
</evidence>
<dbReference type="EC" id="2.3.1.-" evidence="4"/>
<keyword evidence="1 4" id="KW-0808">Transferase</keyword>
<dbReference type="SUPFAM" id="SSF55729">
    <property type="entry name" value="Acyl-CoA N-acyltransferases (Nat)"/>
    <property type="match status" value="1"/>
</dbReference>
<dbReference type="PANTHER" id="PTHR43877">
    <property type="entry name" value="AMINOALKYLPHOSPHONATE N-ACETYLTRANSFERASE-RELATED-RELATED"/>
    <property type="match status" value="1"/>
</dbReference>
<evidence type="ECO:0000313" key="5">
    <source>
        <dbReference type="Proteomes" id="UP001651050"/>
    </source>
</evidence>
<keyword evidence="2 4" id="KW-0012">Acyltransferase</keyword>
<dbReference type="Proteomes" id="UP001651050">
    <property type="component" value="Unassembled WGS sequence"/>
</dbReference>
<feature type="domain" description="N-acetyltransferase" evidence="3">
    <location>
        <begin position="1"/>
        <end position="160"/>
    </location>
</feature>
<dbReference type="Pfam" id="PF00583">
    <property type="entry name" value="Acetyltransf_1"/>
    <property type="match status" value="1"/>
</dbReference>
<comment type="caution">
    <text evidence="4">The sequence shown here is derived from an EMBL/GenBank/DDBJ whole genome shotgun (WGS) entry which is preliminary data.</text>
</comment>
<dbReference type="Gene3D" id="3.40.630.30">
    <property type="match status" value="1"/>
</dbReference>
<proteinExistence type="predicted"/>
<sequence length="165" mass="17072">MIVAPDSPGRADVRALLAEHLSDMHATSPAESVHALDVGALLAPGVTFLTARDADGALLGCGALKELAPAAAGAGRPAGHGEVKSMRTARGARGRGVATAVLARLLDVARERGYARVSLETGPQEFFAPARRLYARHGFEPCGPFDAYGPDPYSVFLTLDLSPAA</sequence>
<evidence type="ECO:0000313" key="4">
    <source>
        <dbReference type="EMBL" id="MCK9793590.1"/>
    </source>
</evidence>
<dbReference type="PANTHER" id="PTHR43877:SF5">
    <property type="entry name" value="BLL8307 PROTEIN"/>
    <property type="match status" value="1"/>
</dbReference>
<dbReference type="InterPro" id="IPR050832">
    <property type="entry name" value="Bact_Acetyltransf"/>
</dbReference>
<reference evidence="4 5" key="1">
    <citation type="submission" date="2022-02" db="EMBL/GenBank/DDBJ databases">
        <title>The car tank lid bacteriome: a reservoir of bacteria with potential in bioremediation of fuel.</title>
        <authorList>
            <person name="Vidal-Verdu A."/>
            <person name="Gomez-Martinez D."/>
            <person name="Latorre-Perez A."/>
            <person name="Pereto J."/>
            <person name="Porcar M."/>
        </authorList>
    </citation>
    <scope>NUCLEOTIDE SEQUENCE [LARGE SCALE GENOMIC DNA]</scope>
    <source>
        <strain evidence="4 5">4D.3</strain>
    </source>
</reference>
<dbReference type="InterPro" id="IPR000182">
    <property type="entry name" value="GNAT_dom"/>
</dbReference>
<dbReference type="PROSITE" id="PS51186">
    <property type="entry name" value="GNAT"/>
    <property type="match status" value="1"/>
</dbReference>
<keyword evidence="5" id="KW-1185">Reference proteome</keyword>